<reference evidence="1" key="1">
    <citation type="submission" date="2023-04" db="EMBL/GenBank/DDBJ databases">
        <title>Draft Genome sequencing of Naganishia species isolated from polar environments using Oxford Nanopore Technology.</title>
        <authorList>
            <person name="Leo P."/>
            <person name="Venkateswaran K."/>
        </authorList>
    </citation>
    <scope>NUCLEOTIDE SEQUENCE</scope>
    <source>
        <strain evidence="1">MNA-CCFEE 5425</strain>
    </source>
</reference>
<sequence>MPGGIVPFLIATNPVNYGKPWRLNCVEALAAGFYITGYDSWGDHLLSKFSWGHSFMKVNAHLIKRYRTCNTAEEVIAMQEIVQKEMYEEQQDAKRRKAEASDDLLFRNPNHADDSVAWPDEQVDEEEAQDELDATAAEPSQVARPTSTTKGNSGHAEEEDMDNVEALMAGVKLDKTEDKDHALDGQIKDASISASVVDSTTPTGYPEASVAAKETTALGDTLELTYEKLDAEAITGTVKDDGAGAIALFIGTTRDSFQGKRVTKLTYEAYTPLCMKTLAKIVGSARKLPALSTTHHAVATTSPANEQRLTRLAVHHRLGEVPVGEASIVIAVSSPHRREAFEACEYLLEEVKKKAQIWKREWYLEEGGTEDDESAWKENFSRCG</sequence>
<dbReference type="EMBL" id="JASBWU010000006">
    <property type="protein sequence ID" value="KAJ9120837.1"/>
    <property type="molecule type" value="Genomic_DNA"/>
</dbReference>
<evidence type="ECO:0000313" key="2">
    <source>
        <dbReference type="Proteomes" id="UP001243375"/>
    </source>
</evidence>
<accession>A0ACC2XC27</accession>
<proteinExistence type="predicted"/>
<evidence type="ECO:0000313" key="1">
    <source>
        <dbReference type="EMBL" id="KAJ9120837.1"/>
    </source>
</evidence>
<protein>
    <submittedName>
        <fullName evidence="1">Uncharacterized protein</fullName>
    </submittedName>
</protein>
<gene>
    <name evidence="1" type="ORF">QFC22_002771</name>
</gene>
<organism evidence="1 2">
    <name type="scientific">Naganishia vaughanmartiniae</name>
    <dbReference type="NCBI Taxonomy" id="1424756"/>
    <lineage>
        <taxon>Eukaryota</taxon>
        <taxon>Fungi</taxon>
        <taxon>Dikarya</taxon>
        <taxon>Basidiomycota</taxon>
        <taxon>Agaricomycotina</taxon>
        <taxon>Tremellomycetes</taxon>
        <taxon>Filobasidiales</taxon>
        <taxon>Filobasidiaceae</taxon>
        <taxon>Naganishia</taxon>
    </lineage>
</organism>
<name>A0ACC2XC27_9TREE</name>
<dbReference type="Proteomes" id="UP001243375">
    <property type="component" value="Unassembled WGS sequence"/>
</dbReference>
<keyword evidence="2" id="KW-1185">Reference proteome</keyword>
<comment type="caution">
    <text evidence="1">The sequence shown here is derived from an EMBL/GenBank/DDBJ whole genome shotgun (WGS) entry which is preliminary data.</text>
</comment>